<accession>A0A645FP36</accession>
<reference evidence="1" key="1">
    <citation type="submission" date="2019-08" db="EMBL/GenBank/DDBJ databases">
        <authorList>
            <person name="Kucharzyk K."/>
            <person name="Murdoch R.W."/>
            <person name="Higgins S."/>
            <person name="Loffler F."/>
        </authorList>
    </citation>
    <scope>NUCLEOTIDE SEQUENCE</scope>
</reference>
<comment type="caution">
    <text evidence="1">The sequence shown here is derived from an EMBL/GenBank/DDBJ whole genome shotgun (WGS) entry which is preliminary data.</text>
</comment>
<proteinExistence type="predicted"/>
<protein>
    <submittedName>
        <fullName evidence="1">Uncharacterized protein</fullName>
    </submittedName>
</protein>
<dbReference type="EMBL" id="VSSQ01062258">
    <property type="protein sequence ID" value="MPN15476.1"/>
    <property type="molecule type" value="Genomic_DNA"/>
</dbReference>
<dbReference type="AlphaFoldDB" id="A0A645FP36"/>
<sequence length="74" mass="8434">MDFIEAKRKKERGMTNEEFYAGIQPYITTSDIAVSITLSNEGVVETWYTSDSALQALGMLDVARNQILEDMNRR</sequence>
<organism evidence="1">
    <name type="scientific">bioreactor metagenome</name>
    <dbReference type="NCBI Taxonomy" id="1076179"/>
    <lineage>
        <taxon>unclassified sequences</taxon>
        <taxon>metagenomes</taxon>
        <taxon>ecological metagenomes</taxon>
    </lineage>
</organism>
<name>A0A645FP36_9ZZZZ</name>
<gene>
    <name evidence="1" type="ORF">SDC9_162810</name>
</gene>
<evidence type="ECO:0000313" key="1">
    <source>
        <dbReference type="EMBL" id="MPN15476.1"/>
    </source>
</evidence>